<dbReference type="Proteomes" id="UP000027583">
    <property type="component" value="Unassembled WGS sequence"/>
</dbReference>
<proteinExistence type="inferred from homology"/>
<keyword evidence="2 4" id="KW-0472">Membrane</keyword>
<dbReference type="InterPro" id="IPR000531">
    <property type="entry name" value="Beta-barrel_TonB"/>
</dbReference>
<feature type="chain" id="PRO_5001586162" evidence="6">
    <location>
        <begin position="21"/>
        <end position="816"/>
    </location>
</feature>
<dbReference type="Gene3D" id="2.40.170.20">
    <property type="entry name" value="TonB-dependent receptor, beta-barrel domain"/>
    <property type="match status" value="1"/>
</dbReference>
<evidence type="ECO:0000256" key="3">
    <source>
        <dbReference type="ARBA" id="ARBA00023237"/>
    </source>
</evidence>
<feature type="domain" description="TonB-dependent receptor-like beta-barrel" evidence="7">
    <location>
        <begin position="289"/>
        <end position="765"/>
    </location>
</feature>
<evidence type="ECO:0000256" key="5">
    <source>
        <dbReference type="SAM" id="MobiDB-lite"/>
    </source>
</evidence>
<feature type="compositionally biased region" description="Basic residues" evidence="5">
    <location>
        <begin position="32"/>
        <end position="44"/>
    </location>
</feature>
<evidence type="ECO:0000259" key="7">
    <source>
        <dbReference type="Pfam" id="PF00593"/>
    </source>
</evidence>
<comment type="subcellular location">
    <subcellularLocation>
        <location evidence="1 4">Cell outer membrane</location>
    </subcellularLocation>
</comment>
<dbReference type="GO" id="GO:0009279">
    <property type="term" value="C:cell outer membrane"/>
    <property type="evidence" value="ECO:0007669"/>
    <property type="project" value="UniProtKB-SubCell"/>
</dbReference>
<protein>
    <submittedName>
        <fullName evidence="9">TonB-dependent receptor</fullName>
    </submittedName>
</protein>
<dbReference type="RefSeq" id="WP_023977859.1">
    <property type="nucleotide sequence ID" value="NZ_CBLX010000017.1"/>
</dbReference>
<gene>
    <name evidence="9" type="ORF">ASAP_2425</name>
</gene>
<accession>A0A060QHN1</accession>
<sequence length="816" mass="89465">MSSSFTHRCLMMLLAGTALAGSVQVSTAAPTRNKHHASTHRTTKARPVAASSVTTAPAAGTVAPAMRPAPQPVMARSQPEEIAVTGRSSRSRQPGAGLLRVETAPKAVQTITHDFIAKLAPSVNLQQVIAMMPAANVTQADPFGLYTGQTNVRGFDTTEIGWLLDGAPLNDIGGGQFYANEVLESENLESVSMQPGSVNLDTPVLSASAGMTTMTMSNPTHRFGGVMDVSFGSFDTFRQFIRLNSGDIGNSGVRAMFAFSHTKGNTWRGPGQAEKYHYDFKMVKDFRNGSHTGLTVAYNDQTNDFYLAPNLSQWRTTGYSTNYATDYAGPTAAGANYYKLHVNPFENVVAALPTHIVITPKLTLEDSLYFWHGIGNGTGASVINASSYMGNQAVKLDLGGAKSALALAPSNQEQFRTGNTISLHYKPDHHHDISLGWWYEYANLYQYSPYGIVNQSTGEANNIWGTTDVIKTTTGQPFRARDFLSLTQVNMIFIGDTMKYFNDRLNIQIGFKEAMVTRRMYNYTPGTQYNRNLHTPEPLPQIGIAWNFNKEHQIYVSGSTNFKAPSNTSLVDYYNTAGAQTQKGGASKPEYTIQEELGYRYNGELIVGSISFFNYNLTNRQQTLNYYDGTAGASYSQTVNAGGQTTRGVDIQIATRAWHHIRPYATFEYLHSTIDNNIRVGRDLLPTAGKIAIRSPSKQAKFGLDYDDGSFWFSGQVIYVGKQYASFMNDSSIPQYVTNQVGIGYRFKNKGFMKSPQIQLNMTNLTGAKFRNGVYGFTTNLNPTKGVYGTMIASGGQPSYYLNPPFSAMVTLSTGF</sequence>
<evidence type="ECO:0000256" key="2">
    <source>
        <dbReference type="ARBA" id="ARBA00023136"/>
    </source>
</evidence>
<comment type="caution">
    <text evidence="9">The sequence shown here is derived from an EMBL/GenBank/DDBJ whole genome shotgun (WGS) entry which is preliminary data.</text>
</comment>
<evidence type="ECO:0000256" key="6">
    <source>
        <dbReference type="SAM" id="SignalP"/>
    </source>
</evidence>
<feature type="region of interest" description="Disordered" evidence="5">
    <location>
        <begin position="26"/>
        <end position="54"/>
    </location>
</feature>
<dbReference type="AlphaFoldDB" id="A0A060QHN1"/>
<keyword evidence="6" id="KW-0732">Signal</keyword>
<dbReference type="Gene3D" id="2.170.130.10">
    <property type="entry name" value="TonB-dependent receptor, plug domain"/>
    <property type="match status" value="1"/>
</dbReference>
<comment type="similarity">
    <text evidence="4">Belongs to the TonB-dependent receptor family.</text>
</comment>
<dbReference type="SUPFAM" id="SSF56935">
    <property type="entry name" value="Porins"/>
    <property type="match status" value="1"/>
</dbReference>
<evidence type="ECO:0000313" key="10">
    <source>
        <dbReference type="Proteomes" id="UP000027583"/>
    </source>
</evidence>
<name>A0A060QHN1_9PROT</name>
<evidence type="ECO:0000256" key="4">
    <source>
        <dbReference type="RuleBase" id="RU003357"/>
    </source>
</evidence>
<evidence type="ECO:0000313" key="9">
    <source>
        <dbReference type="EMBL" id="CDG40470.1"/>
    </source>
</evidence>
<dbReference type="Pfam" id="PF00593">
    <property type="entry name" value="TonB_dep_Rec_b-barrel"/>
    <property type="match status" value="1"/>
</dbReference>
<keyword evidence="9" id="KW-0675">Receptor</keyword>
<dbReference type="InterPro" id="IPR037066">
    <property type="entry name" value="Plug_dom_sf"/>
</dbReference>
<dbReference type="eggNOG" id="COG4772">
    <property type="taxonomic scope" value="Bacteria"/>
</dbReference>
<feature type="signal peptide" evidence="6">
    <location>
        <begin position="1"/>
        <end position="20"/>
    </location>
</feature>
<reference evidence="9 10" key="1">
    <citation type="journal article" date="2014" name="Genome Biol. Evol.">
        <title>Acetic acid bacteria genomes reveal functional traits for adaptation to life in insect guts.</title>
        <authorList>
            <person name="Chouaia B."/>
            <person name="Gaiarsa S."/>
            <person name="Crotti E."/>
            <person name="Comandatore F."/>
            <person name="Degli Esposti M."/>
            <person name="Ricci I."/>
            <person name="Alma A."/>
            <person name="Favia G."/>
            <person name="Bandi C."/>
            <person name="Daffonchio D."/>
        </authorList>
    </citation>
    <scope>NUCLEOTIDE SEQUENCE [LARGE SCALE GENOMIC DNA]</scope>
    <source>
        <strain evidence="9 10">SF2.1</strain>
    </source>
</reference>
<organism evidence="9 10">
    <name type="scientific">Asaia bogorensis</name>
    <dbReference type="NCBI Taxonomy" id="91915"/>
    <lineage>
        <taxon>Bacteria</taxon>
        <taxon>Pseudomonadati</taxon>
        <taxon>Pseudomonadota</taxon>
        <taxon>Alphaproteobacteria</taxon>
        <taxon>Acetobacterales</taxon>
        <taxon>Acetobacteraceae</taxon>
        <taxon>Asaia</taxon>
    </lineage>
</organism>
<dbReference type="Pfam" id="PF07715">
    <property type="entry name" value="Plug"/>
    <property type="match status" value="1"/>
</dbReference>
<evidence type="ECO:0000259" key="8">
    <source>
        <dbReference type="Pfam" id="PF07715"/>
    </source>
</evidence>
<dbReference type="EMBL" id="CBLX010000017">
    <property type="protein sequence ID" value="CDG40470.1"/>
    <property type="molecule type" value="Genomic_DNA"/>
</dbReference>
<dbReference type="InterPro" id="IPR012910">
    <property type="entry name" value="Plug_dom"/>
</dbReference>
<keyword evidence="4" id="KW-0798">TonB box</keyword>
<keyword evidence="3" id="KW-0998">Cell outer membrane</keyword>
<reference evidence="9 10" key="2">
    <citation type="journal article" date="2014" name="PLoS ONE">
        <title>Evolution of mitochondria reconstructed from the energy metabolism of living bacteria.</title>
        <authorList>
            <person name="Degli Esposti M."/>
            <person name="Chouaia B."/>
            <person name="Comandatore F."/>
            <person name="Crotti E."/>
            <person name="Sassera D."/>
            <person name="Lievens P.M."/>
            <person name="Daffonchio D."/>
            <person name="Bandi C."/>
        </authorList>
    </citation>
    <scope>NUCLEOTIDE SEQUENCE [LARGE SCALE GENOMIC DNA]</scope>
    <source>
        <strain evidence="9 10">SF2.1</strain>
    </source>
</reference>
<feature type="domain" description="TonB-dependent receptor plug" evidence="8">
    <location>
        <begin position="101"/>
        <end position="197"/>
    </location>
</feature>
<dbReference type="InterPro" id="IPR036942">
    <property type="entry name" value="Beta-barrel_TonB_sf"/>
</dbReference>
<evidence type="ECO:0000256" key="1">
    <source>
        <dbReference type="ARBA" id="ARBA00004442"/>
    </source>
</evidence>